<dbReference type="EMBL" id="WIWT01000086">
    <property type="protein sequence ID" value="KAF3202619.1"/>
    <property type="molecule type" value="Genomic_DNA"/>
</dbReference>
<evidence type="ECO:0000313" key="4">
    <source>
        <dbReference type="EMBL" id="KAF3229966.1"/>
    </source>
</evidence>
<evidence type="ECO:0000313" key="6">
    <source>
        <dbReference type="Proteomes" id="UP000479691"/>
    </source>
</evidence>
<evidence type="ECO:0000313" key="7">
    <source>
        <dbReference type="Proteomes" id="UP000483672"/>
    </source>
</evidence>
<accession>A0A6G1ML43</accession>
<reference evidence="5 6" key="1">
    <citation type="submission" date="2019-06" db="EMBL/GenBank/DDBJ databases">
        <authorList>
            <person name="Palmer J.M."/>
        </authorList>
    </citation>
    <scope>NUCLEOTIDE SEQUENCE</scope>
    <source>
        <strain evidence="3 5">TWF106</strain>
        <strain evidence="4 7">TWF191</strain>
        <strain evidence="2">TWF679</strain>
        <strain evidence="1 6">TWF788</strain>
    </source>
</reference>
<dbReference type="Proteomes" id="UP000483672">
    <property type="component" value="Unassembled WGS sequence"/>
</dbReference>
<evidence type="ECO:0000313" key="1">
    <source>
        <dbReference type="EMBL" id="KAF3158619.1"/>
    </source>
</evidence>
<gene>
    <name evidence="3" type="ORF">TWF106_009523</name>
    <name evidence="4" type="ORF">TWF191_000869</name>
    <name evidence="2" type="ORF">TWF679_010713</name>
    <name evidence="1" type="ORF">TWF788_004560</name>
</gene>
<dbReference type="EMBL" id="WIWS01000064">
    <property type="protein sequence ID" value="KAF3213396.1"/>
    <property type="molecule type" value="Genomic_DNA"/>
</dbReference>
<dbReference type="Proteomes" id="UP000614610">
    <property type="component" value="Unassembled WGS sequence"/>
</dbReference>
<comment type="caution">
    <text evidence="2">The sequence shown here is derived from an EMBL/GenBank/DDBJ whole genome shotgun (WGS) entry which is preliminary data.</text>
</comment>
<name>A0A6G1ML43_ORBOL</name>
<dbReference type="EMBL" id="JAABOE010000208">
    <property type="protein sequence ID" value="KAF3158619.1"/>
    <property type="molecule type" value="Genomic_DNA"/>
</dbReference>
<dbReference type="Proteomes" id="UP000479691">
    <property type="component" value="Unassembled WGS sequence"/>
</dbReference>
<sequence length="74" mass="7866">MTSGQSTLLTGSEIDAGGCDLYPSPAYNDLRSLQSNPIGLSIRYATFAIIKLNPDTNLQGTMLIAPNSVDDYAL</sequence>
<dbReference type="AlphaFoldDB" id="A0A6G1ML43"/>
<dbReference type="Proteomes" id="UP000472727">
    <property type="component" value="Unassembled WGS sequence"/>
</dbReference>
<organism evidence="2 8">
    <name type="scientific">Orbilia oligospora</name>
    <name type="common">Nematode-trapping fungus</name>
    <name type="synonym">Arthrobotrys oligospora</name>
    <dbReference type="NCBI Taxonomy" id="2813651"/>
    <lineage>
        <taxon>Eukaryota</taxon>
        <taxon>Fungi</taxon>
        <taxon>Dikarya</taxon>
        <taxon>Ascomycota</taxon>
        <taxon>Pezizomycotina</taxon>
        <taxon>Orbiliomycetes</taxon>
        <taxon>Orbiliales</taxon>
        <taxon>Orbiliaceae</taxon>
        <taxon>Orbilia</taxon>
    </lineage>
</organism>
<evidence type="ECO:0000313" key="2">
    <source>
        <dbReference type="EMBL" id="KAF3202619.1"/>
    </source>
</evidence>
<proteinExistence type="predicted"/>
<evidence type="ECO:0000313" key="5">
    <source>
        <dbReference type="Proteomes" id="UP000472727"/>
    </source>
</evidence>
<evidence type="ECO:0000313" key="3">
    <source>
        <dbReference type="EMBL" id="KAF3213396.1"/>
    </source>
</evidence>
<protein>
    <submittedName>
        <fullName evidence="2">Uncharacterized protein</fullName>
    </submittedName>
</protein>
<evidence type="ECO:0000313" key="8">
    <source>
        <dbReference type="Proteomes" id="UP000614610"/>
    </source>
</evidence>
<dbReference type="EMBL" id="WIPF01000011">
    <property type="protein sequence ID" value="KAF3229966.1"/>
    <property type="molecule type" value="Genomic_DNA"/>
</dbReference>